<comment type="catalytic activity">
    <reaction evidence="1">
        <text>Thiol-dependent hydrolysis of ester, thioester, amide, peptide and isopeptide bonds formed by the C-terminal Gly of ubiquitin (a 76-residue protein attached to proteins as an intracellular targeting signal).</text>
        <dbReference type="EC" id="3.4.19.12"/>
    </reaction>
</comment>
<dbReference type="InterPro" id="IPR018200">
    <property type="entry name" value="USP_CS"/>
</dbReference>
<dbReference type="PANTHER" id="PTHR24006:SF687">
    <property type="entry name" value="UBIQUITIN CARBOXYL-TERMINAL HYDROLASE 10"/>
    <property type="match status" value="1"/>
</dbReference>
<dbReference type="InterPro" id="IPR028889">
    <property type="entry name" value="USP"/>
</dbReference>
<dbReference type="VEuPathDB" id="FungiDB:AeMF1_001059"/>
<dbReference type="GO" id="GO:0004843">
    <property type="term" value="F:cysteine-type deubiquitinase activity"/>
    <property type="evidence" value="ECO:0007669"/>
    <property type="project" value="UniProtKB-EC"/>
</dbReference>
<accession>A0A6G0XFZ7</accession>
<evidence type="ECO:0000256" key="6">
    <source>
        <dbReference type="ARBA" id="ARBA00022807"/>
    </source>
</evidence>
<proteinExistence type="predicted"/>
<dbReference type="GO" id="GO:0005634">
    <property type="term" value="C:nucleus"/>
    <property type="evidence" value="ECO:0007669"/>
    <property type="project" value="TreeGrafter"/>
</dbReference>
<keyword evidence="5" id="KW-0378">Hydrolase</keyword>
<dbReference type="GO" id="GO:0006508">
    <property type="term" value="P:proteolysis"/>
    <property type="evidence" value="ECO:0007669"/>
    <property type="project" value="UniProtKB-KW"/>
</dbReference>
<name>A0A6G0XFZ7_9STRA</name>
<gene>
    <name evidence="8" type="ORF">Ae201684_005079</name>
</gene>
<evidence type="ECO:0000256" key="4">
    <source>
        <dbReference type="ARBA" id="ARBA00022786"/>
    </source>
</evidence>
<organism evidence="8 9">
    <name type="scientific">Aphanomyces euteiches</name>
    <dbReference type="NCBI Taxonomy" id="100861"/>
    <lineage>
        <taxon>Eukaryota</taxon>
        <taxon>Sar</taxon>
        <taxon>Stramenopiles</taxon>
        <taxon>Oomycota</taxon>
        <taxon>Saprolegniomycetes</taxon>
        <taxon>Saprolegniales</taxon>
        <taxon>Verrucalvaceae</taxon>
        <taxon>Aphanomyces</taxon>
    </lineage>
</organism>
<evidence type="ECO:0000256" key="3">
    <source>
        <dbReference type="ARBA" id="ARBA00022670"/>
    </source>
</evidence>
<dbReference type="Proteomes" id="UP000481153">
    <property type="component" value="Unassembled WGS sequence"/>
</dbReference>
<dbReference type="InterPro" id="IPR050164">
    <property type="entry name" value="Peptidase_C19"/>
</dbReference>
<dbReference type="GO" id="GO:0005829">
    <property type="term" value="C:cytosol"/>
    <property type="evidence" value="ECO:0007669"/>
    <property type="project" value="TreeGrafter"/>
</dbReference>
<keyword evidence="4" id="KW-0833">Ubl conjugation pathway</keyword>
<dbReference type="GO" id="GO:0016579">
    <property type="term" value="P:protein deubiquitination"/>
    <property type="evidence" value="ECO:0007669"/>
    <property type="project" value="InterPro"/>
</dbReference>
<dbReference type="EC" id="3.4.19.12" evidence="2"/>
<evidence type="ECO:0000259" key="7">
    <source>
        <dbReference type="PROSITE" id="PS50235"/>
    </source>
</evidence>
<keyword evidence="6" id="KW-0788">Thiol protease</keyword>
<keyword evidence="3" id="KW-0645">Protease</keyword>
<protein>
    <recommendedName>
        <fullName evidence="2">ubiquitinyl hydrolase 1</fullName>
        <ecNumber evidence="2">3.4.19.12</ecNumber>
    </recommendedName>
</protein>
<evidence type="ECO:0000256" key="2">
    <source>
        <dbReference type="ARBA" id="ARBA00012759"/>
    </source>
</evidence>
<dbReference type="PANTHER" id="PTHR24006">
    <property type="entry name" value="UBIQUITIN CARBOXYL-TERMINAL HYDROLASE"/>
    <property type="match status" value="1"/>
</dbReference>
<dbReference type="PROSITE" id="PS50235">
    <property type="entry name" value="USP_3"/>
    <property type="match status" value="1"/>
</dbReference>
<dbReference type="InterPro" id="IPR038765">
    <property type="entry name" value="Papain-like_cys_pep_sf"/>
</dbReference>
<dbReference type="AlphaFoldDB" id="A0A6G0XFZ7"/>
<dbReference type="SUPFAM" id="SSF54001">
    <property type="entry name" value="Cysteine proteinases"/>
    <property type="match status" value="1"/>
</dbReference>
<dbReference type="EMBL" id="VJMJ01000066">
    <property type="protein sequence ID" value="KAF0739152.1"/>
    <property type="molecule type" value="Genomic_DNA"/>
</dbReference>
<keyword evidence="9" id="KW-1185">Reference proteome</keyword>
<dbReference type="Gene3D" id="3.90.70.10">
    <property type="entry name" value="Cysteine proteinases"/>
    <property type="match status" value="1"/>
</dbReference>
<sequence>MRENGKLSVATLLDALPSPTHAPTNDDSSWRESLSFGDWVYALTCGSWKRAQIVDETNDSLFQVSFEDSDEADMWIDRYSEDLALTLMSSQHEKDLVSPSAQHTPLKGLVNRGNMCYLNSVLQQLYWRESFRDALLFEAPANAMDLAISNCFKSMQYSNDEAPVDATNVQVATGLEFGLQQDVQQAFLLIMDLLGSHPAVQILTGSIRHTLTYKNAQARSSFEDFHCLSLDVVGMETLEESLDAWTSPEFIHDFDWDQETPGVTISKHSSIQDLPRVLFIHLNRFMLNYETWRTDKVHSKLSIPRKLFSSHILRGIVVHIGDQACEGHYKSYVSIGNDQVWFEFNDEKVLPWNIDDRLDVDCFETAYLVVYEA</sequence>
<evidence type="ECO:0000313" key="8">
    <source>
        <dbReference type="EMBL" id="KAF0739152.1"/>
    </source>
</evidence>
<dbReference type="CDD" id="cd02257">
    <property type="entry name" value="Peptidase_C19"/>
    <property type="match status" value="1"/>
</dbReference>
<dbReference type="InterPro" id="IPR001394">
    <property type="entry name" value="Peptidase_C19_UCH"/>
</dbReference>
<evidence type="ECO:0000256" key="1">
    <source>
        <dbReference type="ARBA" id="ARBA00000707"/>
    </source>
</evidence>
<feature type="domain" description="USP" evidence="7">
    <location>
        <begin position="107"/>
        <end position="373"/>
    </location>
</feature>
<dbReference type="Pfam" id="PF00443">
    <property type="entry name" value="UCH"/>
    <property type="match status" value="1"/>
</dbReference>
<evidence type="ECO:0000256" key="5">
    <source>
        <dbReference type="ARBA" id="ARBA00022801"/>
    </source>
</evidence>
<reference evidence="8 9" key="1">
    <citation type="submission" date="2019-07" db="EMBL/GenBank/DDBJ databases">
        <title>Genomics analysis of Aphanomyces spp. identifies a new class of oomycete effector associated with host adaptation.</title>
        <authorList>
            <person name="Gaulin E."/>
        </authorList>
    </citation>
    <scope>NUCLEOTIDE SEQUENCE [LARGE SCALE GENOMIC DNA]</scope>
    <source>
        <strain evidence="8 9">ATCC 201684</strain>
    </source>
</reference>
<comment type="caution">
    <text evidence="8">The sequence shown here is derived from an EMBL/GenBank/DDBJ whole genome shotgun (WGS) entry which is preliminary data.</text>
</comment>
<evidence type="ECO:0000313" key="9">
    <source>
        <dbReference type="Proteomes" id="UP000481153"/>
    </source>
</evidence>
<dbReference type="PROSITE" id="PS00972">
    <property type="entry name" value="USP_1"/>
    <property type="match status" value="1"/>
</dbReference>